<dbReference type="EMBL" id="CAKOGL010000007">
    <property type="protein sequence ID" value="CAH2088313.1"/>
    <property type="molecule type" value="Genomic_DNA"/>
</dbReference>
<keyword evidence="2" id="KW-1185">Reference proteome</keyword>
<reference evidence="1" key="1">
    <citation type="submission" date="2022-03" db="EMBL/GenBank/DDBJ databases">
        <authorList>
            <person name="Tunstrom K."/>
        </authorList>
    </citation>
    <scope>NUCLEOTIDE SEQUENCE</scope>
</reference>
<evidence type="ECO:0008006" key="3">
    <source>
        <dbReference type="Google" id="ProtNLM"/>
    </source>
</evidence>
<evidence type="ECO:0000313" key="2">
    <source>
        <dbReference type="Proteomes" id="UP001153954"/>
    </source>
</evidence>
<proteinExistence type="predicted"/>
<accession>A0AAU9TNP1</accession>
<name>A0AAU9TNP1_EUPED</name>
<evidence type="ECO:0000313" key="1">
    <source>
        <dbReference type="EMBL" id="CAH2088313.1"/>
    </source>
</evidence>
<sequence>MRRGNKNLGLVRCVCRSLQLALSHAAAETRPRYMEFLIRETHNWFLNYQRRNSSINDSRWISIEPAVCRILEQWMELKTLFVLRCI</sequence>
<comment type="caution">
    <text evidence="1">The sequence shown here is derived from an EMBL/GenBank/DDBJ whole genome shotgun (WGS) entry which is preliminary data.</text>
</comment>
<dbReference type="AlphaFoldDB" id="A0AAU9TNP1"/>
<organism evidence="1 2">
    <name type="scientific">Euphydryas editha</name>
    <name type="common">Edith's checkerspot</name>
    <dbReference type="NCBI Taxonomy" id="104508"/>
    <lineage>
        <taxon>Eukaryota</taxon>
        <taxon>Metazoa</taxon>
        <taxon>Ecdysozoa</taxon>
        <taxon>Arthropoda</taxon>
        <taxon>Hexapoda</taxon>
        <taxon>Insecta</taxon>
        <taxon>Pterygota</taxon>
        <taxon>Neoptera</taxon>
        <taxon>Endopterygota</taxon>
        <taxon>Lepidoptera</taxon>
        <taxon>Glossata</taxon>
        <taxon>Ditrysia</taxon>
        <taxon>Papilionoidea</taxon>
        <taxon>Nymphalidae</taxon>
        <taxon>Nymphalinae</taxon>
        <taxon>Euphydryas</taxon>
    </lineage>
</organism>
<gene>
    <name evidence="1" type="ORF">EEDITHA_LOCUS4485</name>
</gene>
<dbReference type="Proteomes" id="UP001153954">
    <property type="component" value="Unassembled WGS sequence"/>
</dbReference>
<protein>
    <recommendedName>
        <fullName evidence="3">Secreted protein</fullName>
    </recommendedName>
</protein>